<dbReference type="Proteomes" id="UP001500897">
    <property type="component" value="Unassembled WGS sequence"/>
</dbReference>
<gene>
    <name evidence="7" type="ORF">GCM10009759_60300</name>
</gene>
<feature type="domain" description="HTH marR-type" evidence="6">
    <location>
        <begin position="1"/>
        <end position="133"/>
    </location>
</feature>
<keyword evidence="8" id="KW-1185">Reference proteome</keyword>
<evidence type="ECO:0000313" key="7">
    <source>
        <dbReference type="EMBL" id="GAA2115367.1"/>
    </source>
</evidence>
<evidence type="ECO:0000313" key="8">
    <source>
        <dbReference type="Proteomes" id="UP001500897"/>
    </source>
</evidence>
<sequence>MPEFLDLHGRTSKVLRAAAEAGMRRHGLHLGQNLLLAALWEQDGRTPGEIAAALGVTTPTVVKMATRMATAGLLTRTRDERDQRLVRLRLTDAGRALQQPVEAERRLLEERVTADLTPEERRHLLSALAKVHRAAAALPAAPPAEQQPEDEQPDEQPDGRSDEDR</sequence>
<dbReference type="Pfam" id="PF01047">
    <property type="entry name" value="MarR"/>
    <property type="match status" value="1"/>
</dbReference>
<protein>
    <recommendedName>
        <fullName evidence="6">HTH marR-type domain-containing protein</fullName>
    </recommendedName>
</protein>
<organism evidence="7 8">
    <name type="scientific">Kitasatospora saccharophila</name>
    <dbReference type="NCBI Taxonomy" id="407973"/>
    <lineage>
        <taxon>Bacteria</taxon>
        <taxon>Bacillati</taxon>
        <taxon>Actinomycetota</taxon>
        <taxon>Actinomycetes</taxon>
        <taxon>Kitasatosporales</taxon>
        <taxon>Streptomycetaceae</taxon>
        <taxon>Kitasatospora</taxon>
    </lineage>
</organism>
<dbReference type="InterPro" id="IPR036388">
    <property type="entry name" value="WH-like_DNA-bd_sf"/>
</dbReference>
<reference evidence="8" key="1">
    <citation type="journal article" date="2019" name="Int. J. Syst. Evol. Microbiol.">
        <title>The Global Catalogue of Microorganisms (GCM) 10K type strain sequencing project: providing services to taxonomists for standard genome sequencing and annotation.</title>
        <authorList>
            <consortium name="The Broad Institute Genomics Platform"/>
            <consortium name="The Broad Institute Genome Sequencing Center for Infectious Disease"/>
            <person name="Wu L."/>
            <person name="Ma J."/>
        </authorList>
    </citation>
    <scope>NUCLEOTIDE SEQUENCE [LARGE SCALE GENOMIC DNA]</scope>
    <source>
        <strain evidence="8">JCM 14559</strain>
    </source>
</reference>
<dbReference type="InterPro" id="IPR000835">
    <property type="entry name" value="HTH_MarR-typ"/>
</dbReference>
<keyword evidence="2" id="KW-0805">Transcription regulation</keyword>
<comment type="caution">
    <text evidence="7">The sequence shown here is derived from an EMBL/GenBank/DDBJ whole genome shotgun (WGS) entry which is preliminary data.</text>
</comment>
<dbReference type="InterPro" id="IPR039422">
    <property type="entry name" value="MarR/SlyA-like"/>
</dbReference>
<dbReference type="InterPro" id="IPR023187">
    <property type="entry name" value="Tscrpt_reg_MarR-type_CS"/>
</dbReference>
<dbReference type="Gene3D" id="1.10.10.10">
    <property type="entry name" value="Winged helix-like DNA-binding domain superfamily/Winged helix DNA-binding domain"/>
    <property type="match status" value="1"/>
</dbReference>
<keyword evidence="3" id="KW-0238">DNA-binding</keyword>
<dbReference type="EMBL" id="BAAANS010000051">
    <property type="protein sequence ID" value="GAA2115367.1"/>
    <property type="molecule type" value="Genomic_DNA"/>
</dbReference>
<dbReference type="PRINTS" id="PR00598">
    <property type="entry name" value="HTHMARR"/>
</dbReference>
<feature type="region of interest" description="Disordered" evidence="5">
    <location>
        <begin position="132"/>
        <end position="165"/>
    </location>
</feature>
<dbReference type="PROSITE" id="PS50995">
    <property type="entry name" value="HTH_MARR_2"/>
    <property type="match status" value="1"/>
</dbReference>
<evidence type="ECO:0000256" key="2">
    <source>
        <dbReference type="ARBA" id="ARBA00023015"/>
    </source>
</evidence>
<evidence type="ECO:0000256" key="5">
    <source>
        <dbReference type="SAM" id="MobiDB-lite"/>
    </source>
</evidence>
<dbReference type="PANTHER" id="PTHR33164">
    <property type="entry name" value="TRANSCRIPTIONAL REGULATOR, MARR FAMILY"/>
    <property type="match status" value="1"/>
</dbReference>
<evidence type="ECO:0000256" key="4">
    <source>
        <dbReference type="ARBA" id="ARBA00023163"/>
    </source>
</evidence>
<comment type="subcellular location">
    <subcellularLocation>
        <location evidence="1">Cytoplasm</location>
    </subcellularLocation>
</comment>
<feature type="compositionally biased region" description="Acidic residues" evidence="5">
    <location>
        <begin position="147"/>
        <end position="156"/>
    </location>
</feature>
<accession>A0ABP5JBA8</accession>
<dbReference type="RefSeq" id="WP_344556681.1">
    <property type="nucleotide sequence ID" value="NZ_BAAANS010000051.1"/>
</dbReference>
<proteinExistence type="predicted"/>
<dbReference type="PANTHER" id="PTHR33164:SF5">
    <property type="entry name" value="ORGANIC HYDROPEROXIDE RESISTANCE TRANSCRIPTIONAL REGULATOR"/>
    <property type="match status" value="1"/>
</dbReference>
<dbReference type="PROSITE" id="PS01117">
    <property type="entry name" value="HTH_MARR_1"/>
    <property type="match status" value="1"/>
</dbReference>
<dbReference type="SUPFAM" id="SSF46785">
    <property type="entry name" value="Winged helix' DNA-binding domain"/>
    <property type="match status" value="1"/>
</dbReference>
<name>A0ABP5JBA8_9ACTN</name>
<evidence type="ECO:0000259" key="6">
    <source>
        <dbReference type="PROSITE" id="PS50995"/>
    </source>
</evidence>
<dbReference type="InterPro" id="IPR036390">
    <property type="entry name" value="WH_DNA-bd_sf"/>
</dbReference>
<dbReference type="SMART" id="SM00347">
    <property type="entry name" value="HTH_MARR"/>
    <property type="match status" value="1"/>
</dbReference>
<keyword evidence="4" id="KW-0804">Transcription</keyword>
<feature type="compositionally biased region" description="Low complexity" evidence="5">
    <location>
        <begin position="134"/>
        <end position="146"/>
    </location>
</feature>
<evidence type="ECO:0000256" key="3">
    <source>
        <dbReference type="ARBA" id="ARBA00023125"/>
    </source>
</evidence>
<evidence type="ECO:0000256" key="1">
    <source>
        <dbReference type="ARBA" id="ARBA00004496"/>
    </source>
</evidence>